<keyword evidence="2" id="KW-1185">Reference proteome</keyword>
<organism evidence="1 2">
    <name type="scientific">Schizophyllum amplum</name>
    <dbReference type="NCBI Taxonomy" id="97359"/>
    <lineage>
        <taxon>Eukaryota</taxon>
        <taxon>Fungi</taxon>
        <taxon>Dikarya</taxon>
        <taxon>Basidiomycota</taxon>
        <taxon>Agaricomycotina</taxon>
        <taxon>Agaricomycetes</taxon>
        <taxon>Agaricomycetidae</taxon>
        <taxon>Agaricales</taxon>
        <taxon>Schizophyllaceae</taxon>
        <taxon>Schizophyllum</taxon>
    </lineage>
</organism>
<protein>
    <submittedName>
        <fullName evidence="1">Uncharacterized protein</fullName>
    </submittedName>
</protein>
<accession>A0A550BX11</accession>
<dbReference type="EMBL" id="VDMD01000053">
    <property type="protein sequence ID" value="TRM57085.1"/>
    <property type="molecule type" value="Genomic_DNA"/>
</dbReference>
<evidence type="ECO:0000313" key="1">
    <source>
        <dbReference type="EMBL" id="TRM57085.1"/>
    </source>
</evidence>
<name>A0A550BX11_9AGAR</name>
<reference evidence="1 2" key="1">
    <citation type="journal article" date="2019" name="New Phytol.">
        <title>Comparative genomics reveals unique wood-decay strategies and fruiting body development in the Schizophyllaceae.</title>
        <authorList>
            <person name="Almasi E."/>
            <person name="Sahu N."/>
            <person name="Krizsan K."/>
            <person name="Balint B."/>
            <person name="Kovacs G.M."/>
            <person name="Kiss B."/>
            <person name="Cseklye J."/>
            <person name="Drula E."/>
            <person name="Henrissat B."/>
            <person name="Nagy I."/>
            <person name="Chovatia M."/>
            <person name="Adam C."/>
            <person name="LaButti K."/>
            <person name="Lipzen A."/>
            <person name="Riley R."/>
            <person name="Grigoriev I.V."/>
            <person name="Nagy L.G."/>
        </authorList>
    </citation>
    <scope>NUCLEOTIDE SEQUENCE [LARGE SCALE GENOMIC DNA]</scope>
    <source>
        <strain evidence="1 2">NL-1724</strain>
    </source>
</reference>
<comment type="caution">
    <text evidence="1">The sequence shown here is derived from an EMBL/GenBank/DDBJ whole genome shotgun (WGS) entry which is preliminary data.</text>
</comment>
<sequence length="147" mass="16617">MPFDRSRRVSSATLDPPTLLVACAPRDVELRAQARIPTTPSTFPAPRHSPTLLHAKPSIRQIRRYIAVAREELRGRRCAPPYSQRAPPTARSRLATDAVAMATPRAPVPRRACYPICRSKRRAFRRRFQGQNGCKMKSNVKISAREF</sequence>
<dbReference type="Proteomes" id="UP000320762">
    <property type="component" value="Unassembled WGS sequence"/>
</dbReference>
<proteinExistence type="predicted"/>
<gene>
    <name evidence="1" type="ORF">BD626DRAFT_225860</name>
</gene>
<dbReference type="AlphaFoldDB" id="A0A550BX11"/>
<evidence type="ECO:0000313" key="2">
    <source>
        <dbReference type="Proteomes" id="UP000320762"/>
    </source>
</evidence>